<name>A0A645CGU4_9ZZZZ</name>
<gene>
    <name evidence="2" type="ORF">SDC9_123128</name>
</gene>
<keyword evidence="1" id="KW-0812">Transmembrane</keyword>
<reference evidence="2" key="1">
    <citation type="submission" date="2019-08" db="EMBL/GenBank/DDBJ databases">
        <authorList>
            <person name="Kucharzyk K."/>
            <person name="Murdoch R.W."/>
            <person name="Higgins S."/>
            <person name="Loffler F."/>
        </authorList>
    </citation>
    <scope>NUCLEOTIDE SEQUENCE</scope>
</reference>
<dbReference type="AlphaFoldDB" id="A0A645CGU4"/>
<evidence type="ECO:0000313" key="2">
    <source>
        <dbReference type="EMBL" id="MPM76133.1"/>
    </source>
</evidence>
<organism evidence="2">
    <name type="scientific">bioreactor metagenome</name>
    <dbReference type="NCBI Taxonomy" id="1076179"/>
    <lineage>
        <taxon>unclassified sequences</taxon>
        <taxon>metagenomes</taxon>
        <taxon>ecological metagenomes</taxon>
    </lineage>
</organism>
<evidence type="ECO:0000256" key="1">
    <source>
        <dbReference type="SAM" id="Phobius"/>
    </source>
</evidence>
<protein>
    <submittedName>
        <fullName evidence="2">Uncharacterized protein</fullName>
    </submittedName>
</protein>
<comment type="caution">
    <text evidence="2">The sequence shown here is derived from an EMBL/GenBank/DDBJ whole genome shotgun (WGS) entry which is preliminary data.</text>
</comment>
<keyword evidence="1" id="KW-1133">Transmembrane helix</keyword>
<accession>A0A645CGU4</accession>
<proteinExistence type="predicted"/>
<sequence length="62" mass="7529">MSFPSYFSNAIKFHNNYYSKNTRYLVNYECKSNLNMSVIAFYIVIRYFLITFNNYKGWGKNE</sequence>
<dbReference type="EMBL" id="VSSQ01027090">
    <property type="protein sequence ID" value="MPM76133.1"/>
    <property type="molecule type" value="Genomic_DNA"/>
</dbReference>
<feature type="transmembrane region" description="Helical" evidence="1">
    <location>
        <begin position="34"/>
        <end position="52"/>
    </location>
</feature>
<keyword evidence="1" id="KW-0472">Membrane</keyword>